<evidence type="ECO:0000313" key="3">
    <source>
        <dbReference type="Proteomes" id="UP000215902"/>
    </source>
</evidence>
<dbReference type="AlphaFoldDB" id="A0A267DK71"/>
<dbReference type="InterPro" id="IPR011009">
    <property type="entry name" value="Kinase-like_dom_sf"/>
</dbReference>
<sequence length="585" mass="66358">MAQASGSICFHRIVPAEQKLISAPPFCSEKQQSSLFPSLCTHRASELATMDSEESQKLKRERLRFFVQLTERCTDVMMEMNSRELCTRYAGTASGGLDSYVFTYLSDRTLFLEVTARFDPKQQDFIDSHRFASHPTFETVLSKYTRVMKKPNPVHEKARPWDVATTMVMKVEALLPKFCSYSRRLLRREHAILQHIWQSYLNEKMEFDDMIGIPMVFDYQEIPNQKFFMPPGEVVEEISLQGKLIQRKIGLPETTLSYMTVEKLGPSLSYLLDLTCVAKRLPVGLSVRTAFKVFDQLICRLLQIHRFGVLHNGVCPQNIYFGRGMCYNVVYLNNFRAASLAGSSSGAAAGGGKPCLNMRVAKDPRFASLNMMRSSEMHPVDDFESAFYTLLACIGPGLPWDALLNSRPIDASGASDSDSATTVTTAPSTKASKKAAHENSRHLYAAVRDAKSAFWESNIHMERFIANMMHRLTDRESDLFPIIADILLDLYTKVKRLLNCFANSKNVAEFCAQLCRGGSQLQIYNDLRKPALMYFRFEEVPPLLNNPTDLQRQQSLTKGLPSTFAWNLSEWCFNYVEVRPLSARS</sequence>
<evidence type="ECO:0000313" key="2">
    <source>
        <dbReference type="EMBL" id="PAA49700.1"/>
    </source>
</evidence>
<protein>
    <recommendedName>
        <fullName evidence="4">Protein kinase domain-containing protein</fullName>
    </recommendedName>
</protein>
<dbReference type="Gene3D" id="1.10.510.10">
    <property type="entry name" value="Transferase(Phosphotransferase) domain 1"/>
    <property type="match status" value="1"/>
</dbReference>
<dbReference type="STRING" id="282301.A0A267DK71"/>
<dbReference type="EMBL" id="NIVC01003809">
    <property type="protein sequence ID" value="PAA49700.1"/>
    <property type="molecule type" value="Genomic_DNA"/>
</dbReference>
<gene>
    <name evidence="2" type="ORF">BOX15_Mlig009759g1</name>
</gene>
<proteinExistence type="predicted"/>
<dbReference type="InterPro" id="IPR050235">
    <property type="entry name" value="CK1_Ser-Thr_kinase"/>
</dbReference>
<dbReference type="SUPFAM" id="SSF56112">
    <property type="entry name" value="Protein kinase-like (PK-like)"/>
    <property type="match status" value="1"/>
</dbReference>
<dbReference type="Proteomes" id="UP000215902">
    <property type="component" value="Unassembled WGS sequence"/>
</dbReference>
<accession>A0A267DK71</accession>
<keyword evidence="3" id="KW-1185">Reference proteome</keyword>
<feature type="compositionally biased region" description="Low complexity" evidence="1">
    <location>
        <begin position="412"/>
        <end position="430"/>
    </location>
</feature>
<organism evidence="2 3">
    <name type="scientific">Macrostomum lignano</name>
    <dbReference type="NCBI Taxonomy" id="282301"/>
    <lineage>
        <taxon>Eukaryota</taxon>
        <taxon>Metazoa</taxon>
        <taxon>Spiralia</taxon>
        <taxon>Lophotrochozoa</taxon>
        <taxon>Platyhelminthes</taxon>
        <taxon>Rhabditophora</taxon>
        <taxon>Macrostomorpha</taxon>
        <taxon>Macrostomida</taxon>
        <taxon>Macrostomidae</taxon>
        <taxon>Macrostomum</taxon>
    </lineage>
</organism>
<feature type="region of interest" description="Disordered" evidence="1">
    <location>
        <begin position="412"/>
        <end position="435"/>
    </location>
</feature>
<comment type="caution">
    <text evidence="2">The sequence shown here is derived from an EMBL/GenBank/DDBJ whole genome shotgun (WGS) entry which is preliminary data.</text>
</comment>
<name>A0A267DK71_9PLAT</name>
<evidence type="ECO:0000256" key="1">
    <source>
        <dbReference type="SAM" id="MobiDB-lite"/>
    </source>
</evidence>
<evidence type="ECO:0008006" key="4">
    <source>
        <dbReference type="Google" id="ProtNLM"/>
    </source>
</evidence>
<dbReference type="OrthoDB" id="6139845at2759"/>
<dbReference type="PANTHER" id="PTHR11909">
    <property type="entry name" value="CASEIN KINASE-RELATED"/>
    <property type="match status" value="1"/>
</dbReference>
<reference evidence="2 3" key="1">
    <citation type="submission" date="2017-06" db="EMBL/GenBank/DDBJ databases">
        <title>A platform for efficient transgenesis in Macrostomum lignano, a flatworm model organism for stem cell research.</title>
        <authorList>
            <person name="Berezikov E."/>
        </authorList>
    </citation>
    <scope>NUCLEOTIDE SEQUENCE [LARGE SCALE GENOMIC DNA]</scope>
    <source>
        <strain evidence="2">DV1</strain>
        <tissue evidence="2">Whole organism</tissue>
    </source>
</reference>